<organism evidence="2 3">
    <name type="scientific">Sulfurospirillum tamanense</name>
    <dbReference type="NCBI Taxonomy" id="2813362"/>
    <lineage>
        <taxon>Bacteria</taxon>
        <taxon>Pseudomonadati</taxon>
        <taxon>Campylobacterota</taxon>
        <taxon>Epsilonproteobacteria</taxon>
        <taxon>Campylobacterales</taxon>
        <taxon>Sulfurospirillaceae</taxon>
        <taxon>Sulfurospirillum</taxon>
    </lineage>
</organism>
<gene>
    <name evidence="2" type="ORF">JWV37_05600</name>
</gene>
<dbReference type="Gene3D" id="3.20.20.450">
    <property type="entry name" value="EAL domain"/>
    <property type="match status" value="1"/>
</dbReference>
<reference evidence="2" key="1">
    <citation type="submission" date="2021-02" db="EMBL/GenBank/DDBJ databases">
        <title>Sulfurospirillum tamanensis sp. nov.</title>
        <authorList>
            <person name="Frolova A."/>
            <person name="Merkel A."/>
            <person name="Slobodkin A."/>
        </authorList>
    </citation>
    <scope>NUCLEOTIDE SEQUENCE</scope>
    <source>
        <strain evidence="2">T05b</strain>
    </source>
</reference>
<dbReference type="InterPro" id="IPR009050">
    <property type="entry name" value="Globin-like_sf"/>
</dbReference>
<accession>A0ABS2WRE4</accession>
<dbReference type="InterPro" id="IPR044398">
    <property type="entry name" value="Globin-sensor_dom"/>
</dbReference>
<dbReference type="CDD" id="cd01948">
    <property type="entry name" value="EAL"/>
    <property type="match status" value="1"/>
</dbReference>
<dbReference type="Gene3D" id="1.10.490.10">
    <property type="entry name" value="Globins"/>
    <property type="match status" value="1"/>
</dbReference>
<dbReference type="InterPro" id="IPR035919">
    <property type="entry name" value="EAL_sf"/>
</dbReference>
<protein>
    <submittedName>
        <fullName evidence="2">EAL domain-containing protein</fullName>
    </submittedName>
</protein>
<keyword evidence="3" id="KW-1185">Reference proteome</keyword>
<evidence type="ECO:0000313" key="2">
    <source>
        <dbReference type="EMBL" id="MBN2964244.1"/>
    </source>
</evidence>
<sequence length="392" mass="44891">MQITTLVHNYGFTEEDAFKLREIRPLLVLEIDRFIQEFYLFVFRFEHAKKFIQSPEAQAKHQQEVTKWFKSLFGGAYGKFYILKLKRISEAHVNIGLPAHYVNAAFSFVRRFIKEVLIDNGRLCALGAVDKIIDINLDVLTISYQEEEQSKLIHEVVFLRKSIKASAITPYAQPIYNSRSLLPEKNECLMRLIDPLNKEVHSILPYLETSKKVKLYRALMQQMVQKSFAFFSTKAVDFSLNLSYEDITDEPFVAELFSYIDGHMAPKHIIFEIVESDFIQDFAVVDSFAKKIRAKGCKLAIDDFGSGFSSMHHVLALKPEYIKIDGSLIKHLDTSSQSRTVVRNIVNMAQELGAKTIAEYIHNEAILRQAQALGVDYLQGFHLAKPAPLENA</sequence>
<dbReference type="InterPro" id="IPR001633">
    <property type="entry name" value="EAL_dom"/>
</dbReference>
<dbReference type="EMBL" id="JAFHKK010000009">
    <property type="protein sequence ID" value="MBN2964244.1"/>
    <property type="molecule type" value="Genomic_DNA"/>
</dbReference>
<dbReference type="InterPro" id="IPR050706">
    <property type="entry name" value="Cyclic-di-GMP_PDE-like"/>
</dbReference>
<dbReference type="Pfam" id="PF11563">
    <property type="entry name" value="Protoglobin"/>
    <property type="match status" value="1"/>
</dbReference>
<evidence type="ECO:0000313" key="3">
    <source>
        <dbReference type="Proteomes" id="UP000703590"/>
    </source>
</evidence>
<dbReference type="PANTHER" id="PTHR33121">
    <property type="entry name" value="CYCLIC DI-GMP PHOSPHODIESTERASE PDEF"/>
    <property type="match status" value="1"/>
</dbReference>
<dbReference type="PANTHER" id="PTHR33121:SF71">
    <property type="entry name" value="OXYGEN SENSOR PROTEIN DOSP"/>
    <property type="match status" value="1"/>
</dbReference>
<evidence type="ECO:0000259" key="1">
    <source>
        <dbReference type="PROSITE" id="PS50883"/>
    </source>
</evidence>
<dbReference type="SMART" id="SM00052">
    <property type="entry name" value="EAL"/>
    <property type="match status" value="1"/>
</dbReference>
<dbReference type="Proteomes" id="UP000703590">
    <property type="component" value="Unassembled WGS sequence"/>
</dbReference>
<comment type="caution">
    <text evidence="2">The sequence shown here is derived from an EMBL/GenBank/DDBJ whole genome shotgun (WGS) entry which is preliminary data.</text>
</comment>
<dbReference type="PROSITE" id="PS50883">
    <property type="entry name" value="EAL"/>
    <property type="match status" value="1"/>
</dbReference>
<name>A0ABS2WRE4_9BACT</name>
<reference evidence="2" key="2">
    <citation type="submission" date="2021-02" db="EMBL/GenBank/DDBJ databases">
        <authorList>
            <person name="Merkel A.Y."/>
        </authorList>
    </citation>
    <scope>NUCLEOTIDE SEQUENCE</scope>
    <source>
        <strain evidence="2">T05b</strain>
    </source>
</reference>
<dbReference type="InterPro" id="IPR012292">
    <property type="entry name" value="Globin/Proto"/>
</dbReference>
<dbReference type="SUPFAM" id="SSF141868">
    <property type="entry name" value="EAL domain-like"/>
    <property type="match status" value="1"/>
</dbReference>
<feature type="domain" description="EAL" evidence="1">
    <location>
        <begin position="152"/>
        <end position="392"/>
    </location>
</feature>
<dbReference type="SUPFAM" id="SSF46458">
    <property type="entry name" value="Globin-like"/>
    <property type="match status" value="1"/>
</dbReference>
<dbReference type="Pfam" id="PF00563">
    <property type="entry name" value="EAL"/>
    <property type="match status" value="1"/>
</dbReference>
<dbReference type="RefSeq" id="WP_205458794.1">
    <property type="nucleotide sequence ID" value="NZ_JAFHKK010000009.1"/>
</dbReference>
<proteinExistence type="predicted"/>